<protein>
    <submittedName>
        <fullName evidence="1">Uncharacterized protein</fullName>
    </submittedName>
</protein>
<dbReference type="Gramene" id="AET4Gv20012500.2">
    <property type="protein sequence ID" value="AET4Gv20012500.2"/>
    <property type="gene ID" value="AET4Gv20012500"/>
</dbReference>
<dbReference type="EnsemblPlants" id="AET4Gv20012500.2">
    <property type="protein sequence ID" value="AET4Gv20012500.2"/>
    <property type="gene ID" value="AET4Gv20012500"/>
</dbReference>
<name>A0A453GZX5_AEGTS</name>
<sequence>MFRSSWFRYLMVCRQLIVLNCALLSIRLPSLICNRHCWTTISIGIQLMLISCKNPVLLAIFNG</sequence>
<reference evidence="1" key="4">
    <citation type="submission" date="2019-03" db="UniProtKB">
        <authorList>
            <consortium name="EnsemblPlants"/>
        </authorList>
    </citation>
    <scope>IDENTIFICATION</scope>
</reference>
<proteinExistence type="predicted"/>
<evidence type="ECO:0000313" key="2">
    <source>
        <dbReference type="Proteomes" id="UP000015105"/>
    </source>
</evidence>
<evidence type="ECO:0000313" key="1">
    <source>
        <dbReference type="EnsemblPlants" id="AET4Gv20012500.2"/>
    </source>
</evidence>
<reference evidence="2" key="1">
    <citation type="journal article" date="2014" name="Science">
        <title>Ancient hybridizations among the ancestral genomes of bread wheat.</title>
        <authorList>
            <consortium name="International Wheat Genome Sequencing Consortium,"/>
            <person name="Marcussen T."/>
            <person name="Sandve S.R."/>
            <person name="Heier L."/>
            <person name="Spannagl M."/>
            <person name="Pfeifer M."/>
            <person name="Jakobsen K.S."/>
            <person name="Wulff B.B."/>
            <person name="Steuernagel B."/>
            <person name="Mayer K.F."/>
            <person name="Olsen O.A."/>
        </authorList>
    </citation>
    <scope>NUCLEOTIDE SEQUENCE [LARGE SCALE GENOMIC DNA]</scope>
    <source>
        <strain evidence="2">cv. AL8/78</strain>
    </source>
</reference>
<reference evidence="1" key="5">
    <citation type="journal article" date="2021" name="G3 (Bethesda)">
        <title>Aegilops tauschii genome assembly Aet v5.0 features greater sequence contiguity and improved annotation.</title>
        <authorList>
            <person name="Wang L."/>
            <person name="Zhu T."/>
            <person name="Rodriguez J.C."/>
            <person name="Deal K.R."/>
            <person name="Dubcovsky J."/>
            <person name="McGuire P.E."/>
            <person name="Lux T."/>
            <person name="Spannagl M."/>
            <person name="Mayer K.F.X."/>
            <person name="Baldrich P."/>
            <person name="Meyers B.C."/>
            <person name="Huo N."/>
            <person name="Gu Y.Q."/>
            <person name="Zhou H."/>
            <person name="Devos K.M."/>
            <person name="Bennetzen J.L."/>
            <person name="Unver T."/>
            <person name="Budak H."/>
            <person name="Gulick P.J."/>
            <person name="Galiba G."/>
            <person name="Kalapos B."/>
            <person name="Nelson D.R."/>
            <person name="Li P."/>
            <person name="You F.M."/>
            <person name="Luo M.C."/>
            <person name="Dvorak J."/>
        </authorList>
    </citation>
    <scope>NUCLEOTIDE SEQUENCE [LARGE SCALE GENOMIC DNA]</scope>
    <source>
        <strain evidence="1">cv. AL8/78</strain>
    </source>
</reference>
<dbReference type="AlphaFoldDB" id="A0A453GZX5"/>
<reference evidence="2" key="2">
    <citation type="journal article" date="2017" name="Nat. Plants">
        <title>The Aegilops tauschii genome reveals multiple impacts of transposons.</title>
        <authorList>
            <person name="Zhao G."/>
            <person name="Zou C."/>
            <person name="Li K."/>
            <person name="Wang K."/>
            <person name="Li T."/>
            <person name="Gao L."/>
            <person name="Zhang X."/>
            <person name="Wang H."/>
            <person name="Yang Z."/>
            <person name="Liu X."/>
            <person name="Jiang W."/>
            <person name="Mao L."/>
            <person name="Kong X."/>
            <person name="Jiao Y."/>
            <person name="Jia J."/>
        </authorList>
    </citation>
    <scope>NUCLEOTIDE SEQUENCE [LARGE SCALE GENOMIC DNA]</scope>
    <source>
        <strain evidence="2">cv. AL8/78</strain>
    </source>
</reference>
<dbReference type="Proteomes" id="UP000015105">
    <property type="component" value="Chromosome 4D"/>
</dbReference>
<keyword evidence="2" id="KW-1185">Reference proteome</keyword>
<accession>A0A453GZX5</accession>
<reference evidence="1" key="3">
    <citation type="journal article" date="2017" name="Nature">
        <title>Genome sequence of the progenitor of the wheat D genome Aegilops tauschii.</title>
        <authorList>
            <person name="Luo M.C."/>
            <person name="Gu Y.Q."/>
            <person name="Puiu D."/>
            <person name="Wang H."/>
            <person name="Twardziok S.O."/>
            <person name="Deal K.R."/>
            <person name="Huo N."/>
            <person name="Zhu T."/>
            <person name="Wang L."/>
            <person name="Wang Y."/>
            <person name="McGuire P.E."/>
            <person name="Liu S."/>
            <person name="Long H."/>
            <person name="Ramasamy R.K."/>
            <person name="Rodriguez J.C."/>
            <person name="Van S.L."/>
            <person name="Yuan L."/>
            <person name="Wang Z."/>
            <person name="Xia Z."/>
            <person name="Xiao L."/>
            <person name="Anderson O.D."/>
            <person name="Ouyang S."/>
            <person name="Liang Y."/>
            <person name="Zimin A.V."/>
            <person name="Pertea G."/>
            <person name="Qi P."/>
            <person name="Bennetzen J.L."/>
            <person name="Dai X."/>
            <person name="Dawson M.W."/>
            <person name="Muller H.G."/>
            <person name="Kugler K."/>
            <person name="Rivarola-Duarte L."/>
            <person name="Spannagl M."/>
            <person name="Mayer K.F.X."/>
            <person name="Lu F.H."/>
            <person name="Bevan M.W."/>
            <person name="Leroy P."/>
            <person name="Li P."/>
            <person name="You F.M."/>
            <person name="Sun Q."/>
            <person name="Liu Z."/>
            <person name="Lyons E."/>
            <person name="Wicker T."/>
            <person name="Salzberg S.L."/>
            <person name="Devos K.M."/>
            <person name="Dvorak J."/>
        </authorList>
    </citation>
    <scope>NUCLEOTIDE SEQUENCE [LARGE SCALE GENOMIC DNA]</scope>
    <source>
        <strain evidence="1">cv. AL8/78</strain>
    </source>
</reference>
<organism evidence="1 2">
    <name type="scientific">Aegilops tauschii subsp. strangulata</name>
    <name type="common">Goatgrass</name>
    <dbReference type="NCBI Taxonomy" id="200361"/>
    <lineage>
        <taxon>Eukaryota</taxon>
        <taxon>Viridiplantae</taxon>
        <taxon>Streptophyta</taxon>
        <taxon>Embryophyta</taxon>
        <taxon>Tracheophyta</taxon>
        <taxon>Spermatophyta</taxon>
        <taxon>Magnoliopsida</taxon>
        <taxon>Liliopsida</taxon>
        <taxon>Poales</taxon>
        <taxon>Poaceae</taxon>
        <taxon>BOP clade</taxon>
        <taxon>Pooideae</taxon>
        <taxon>Triticodae</taxon>
        <taxon>Triticeae</taxon>
        <taxon>Triticinae</taxon>
        <taxon>Aegilops</taxon>
    </lineage>
</organism>